<dbReference type="SUPFAM" id="SSF82185">
    <property type="entry name" value="Histone H3 K4-specific methyltransferase SET7/9 N-terminal domain"/>
    <property type="match status" value="3"/>
</dbReference>
<dbReference type="Gene3D" id="2.20.110.10">
    <property type="entry name" value="Histone H3 K4-specific methyltransferase SET7/9 N-terminal domain"/>
    <property type="match status" value="2"/>
</dbReference>
<feature type="chain" id="PRO_5045696009" evidence="1">
    <location>
        <begin position="22"/>
        <end position="606"/>
    </location>
</feature>
<dbReference type="RefSeq" id="WP_155170983.1">
    <property type="nucleotide sequence ID" value="NZ_BAAAFL010000026.1"/>
</dbReference>
<dbReference type="PANTHER" id="PTHR33706:SF1">
    <property type="entry name" value="TPR REPEAT PROTEIN"/>
    <property type="match status" value="1"/>
</dbReference>
<dbReference type="Proteomes" id="UP000798808">
    <property type="component" value="Unassembled WGS sequence"/>
</dbReference>
<proteinExistence type="predicted"/>
<comment type="caution">
    <text evidence="2">The sequence shown here is derived from an EMBL/GenBank/DDBJ whole genome shotgun (WGS) entry which is preliminary data.</text>
</comment>
<accession>A0ABW9RLG2</accession>
<dbReference type="EMBL" id="SMLW01000468">
    <property type="protein sequence ID" value="MTI24944.1"/>
    <property type="molecule type" value="Genomic_DNA"/>
</dbReference>
<organism evidence="2 3">
    <name type="scientific">Fulvivirga kasyanovii</name>
    <dbReference type="NCBI Taxonomy" id="396812"/>
    <lineage>
        <taxon>Bacteria</taxon>
        <taxon>Pseudomonadati</taxon>
        <taxon>Bacteroidota</taxon>
        <taxon>Cytophagia</taxon>
        <taxon>Cytophagales</taxon>
        <taxon>Fulvivirgaceae</taxon>
        <taxon>Fulvivirga</taxon>
    </lineage>
</organism>
<dbReference type="Gene3D" id="3.90.930.1">
    <property type="match status" value="2"/>
</dbReference>
<sequence length="606" mass="69863">MRFLIAYIAIGFLCCCHIVSAQHTRYTFHDEEKNHLKEIYHVKDTITNVLDGKYMSYYINGNIESKGQFTNNETTGQWEFYYETGKLKMRGDLTNNSNNGYWEYFYENGHKSMEGEINDQQRQGEWKIYYESGALKEKGTFTDNKREGHWIEYFEDGGTKGEITYDYGKGRYTEYYPTGEKRAEGPKSDTRNVGIWKYYYKDGTLQAEGQYQNGKKSGLWKYYHHNGALMAAGEFQNSEPDGKWVYYHENGAVSSKGAFVNGKKDGYWGLFYEDGSLKGESNFENGNGIYSEYYKSGKLKVKGPIVDGKNHGLWKYYYEGGDLEGESKFVNGRGEYYGYYPDGSLQTKGIIEDGKKIGKWELYKNDGSLSGYYKPIYDNNLIKKEDLEEIKGTTKKYGVADFRFRGRRFRYFQSKINEFQGVVVNANPFFSFIGRVPIGMEFYLQERLGHEFEFEGIRDPFFARDNDIPLDEIYSRGYGIAIKQKFYNPGGEFGLWYFGHEVRFTNLSHFANVSHVLIPDNVVRASASEQKIEYSVLLGYRLMQSTVSSGFTADTFVSVGTGYRSFDVSDTFEDAFSDLPQNKMPLAFNFGLSLGYTFSFGARGKK</sequence>
<keyword evidence="3" id="KW-1185">Reference proteome</keyword>
<gene>
    <name evidence="2" type="ORF">E1163_08330</name>
</gene>
<evidence type="ECO:0000313" key="3">
    <source>
        <dbReference type="Proteomes" id="UP000798808"/>
    </source>
</evidence>
<dbReference type="PANTHER" id="PTHR33706">
    <property type="entry name" value="MORN VARIANT REPEAT PROTEIN"/>
    <property type="match status" value="1"/>
</dbReference>
<evidence type="ECO:0000313" key="2">
    <source>
        <dbReference type="EMBL" id="MTI24944.1"/>
    </source>
</evidence>
<keyword evidence="1" id="KW-0732">Signal</keyword>
<reference evidence="2 3" key="1">
    <citation type="submission" date="2019-02" db="EMBL/GenBank/DDBJ databases">
        <authorList>
            <person name="Goldberg S.R."/>
            <person name="Haltli B.A."/>
            <person name="Correa H."/>
            <person name="Russell K.G."/>
        </authorList>
    </citation>
    <scope>NUCLEOTIDE SEQUENCE [LARGE SCALE GENOMIC DNA]</scope>
    <source>
        <strain evidence="2 3">JCM 16186</strain>
    </source>
</reference>
<feature type="signal peptide" evidence="1">
    <location>
        <begin position="1"/>
        <end position="21"/>
    </location>
</feature>
<protein>
    <submittedName>
        <fullName evidence="2">Membrane-binding protein</fullName>
    </submittedName>
</protein>
<name>A0ABW9RLG2_9BACT</name>
<dbReference type="InterPro" id="IPR011652">
    <property type="entry name" value="MORN_2"/>
</dbReference>
<evidence type="ECO:0000256" key="1">
    <source>
        <dbReference type="SAM" id="SignalP"/>
    </source>
</evidence>
<dbReference type="Pfam" id="PF07661">
    <property type="entry name" value="MORN_2"/>
    <property type="match status" value="10"/>
</dbReference>